<reference evidence="2 3" key="1">
    <citation type="submission" date="2017-06" db="EMBL/GenBank/DDBJ databases">
        <title>Ant-infecting Ophiocordyceps genomes reveal a high diversity of potential behavioral manipulation genes and a possible major role for enterotoxins.</title>
        <authorList>
            <person name="De Bekker C."/>
            <person name="Evans H.C."/>
            <person name="Brachmann A."/>
            <person name="Hughes D.P."/>
        </authorList>
    </citation>
    <scope>NUCLEOTIDE SEQUENCE [LARGE SCALE GENOMIC DNA]</scope>
    <source>
        <strain evidence="2 3">Map64</strain>
    </source>
</reference>
<dbReference type="OrthoDB" id="4586300at2759"/>
<dbReference type="AlphaFoldDB" id="A0A2C5Y420"/>
<dbReference type="STRING" id="1399860.A0A2C5Y420"/>
<feature type="region of interest" description="Disordered" evidence="1">
    <location>
        <begin position="292"/>
        <end position="326"/>
    </location>
</feature>
<proteinExistence type="predicted"/>
<evidence type="ECO:0000313" key="2">
    <source>
        <dbReference type="EMBL" id="PHH62426.1"/>
    </source>
</evidence>
<organism evidence="2 3">
    <name type="scientific">Ophiocordyceps australis</name>
    <dbReference type="NCBI Taxonomy" id="1399860"/>
    <lineage>
        <taxon>Eukaryota</taxon>
        <taxon>Fungi</taxon>
        <taxon>Dikarya</taxon>
        <taxon>Ascomycota</taxon>
        <taxon>Pezizomycotina</taxon>
        <taxon>Sordariomycetes</taxon>
        <taxon>Hypocreomycetidae</taxon>
        <taxon>Hypocreales</taxon>
        <taxon>Ophiocordycipitaceae</taxon>
        <taxon>Ophiocordyceps</taxon>
    </lineage>
</organism>
<feature type="compositionally biased region" description="Low complexity" evidence="1">
    <location>
        <begin position="292"/>
        <end position="313"/>
    </location>
</feature>
<dbReference type="EMBL" id="NJET01000072">
    <property type="protein sequence ID" value="PHH62426.1"/>
    <property type="molecule type" value="Genomic_DNA"/>
</dbReference>
<dbReference type="Proteomes" id="UP000226192">
    <property type="component" value="Unassembled WGS sequence"/>
</dbReference>
<feature type="region of interest" description="Disordered" evidence="1">
    <location>
        <begin position="227"/>
        <end position="253"/>
    </location>
</feature>
<name>A0A2C5Y420_9HYPO</name>
<gene>
    <name evidence="2" type="ORF">CDD81_7145</name>
</gene>
<comment type="caution">
    <text evidence="2">The sequence shown here is derived from an EMBL/GenBank/DDBJ whole genome shotgun (WGS) entry which is preliminary data.</text>
</comment>
<sequence>MGRDDDNPTADAHSHNVFIRFKDFVDSTIASGLRTLAGSPLTPSSSSHQIASSANLSPPTSAVMSSPLHSSAMSIQDVFSLFSQPPYCPSALRHLPPPVPNDLEPSHDSSIFTFEDAFEDLMVVSQGKPLPDINTRHDQRKLLRQMYPSGEPTWFFIQRLVSQGLMPSLVLNRSSSSTPPDWERFHHELNSIAAEAWQSLLGPQNGQHGTDGFFGEVASAISDLGGFGAQEQNSHQHQDDQHVQSASVDQQDPPEATTLEEFFSSIMSAFSTSQKSLGAFAKAIFDDGVATQQQQEGQQQQQLQEGQQQQQQQNVTFGPNQELKRVETRDEHVDKFGYRHTTVTQSILDAQGNQVGRQVYTTVRRAEPSQDGQADTDESNSSNDSTHDSKDNDDPGWFWK</sequence>
<evidence type="ECO:0000256" key="1">
    <source>
        <dbReference type="SAM" id="MobiDB-lite"/>
    </source>
</evidence>
<accession>A0A2C5Y420</accession>
<feature type="region of interest" description="Disordered" evidence="1">
    <location>
        <begin position="39"/>
        <end position="66"/>
    </location>
</feature>
<feature type="compositionally biased region" description="Low complexity" evidence="1">
    <location>
        <begin position="44"/>
        <end position="57"/>
    </location>
</feature>
<feature type="region of interest" description="Disordered" evidence="1">
    <location>
        <begin position="349"/>
        <end position="400"/>
    </location>
</feature>
<keyword evidence="3" id="KW-1185">Reference proteome</keyword>
<protein>
    <submittedName>
        <fullName evidence="2">Uncharacterized protein</fullName>
    </submittedName>
</protein>
<feature type="compositionally biased region" description="Polar residues" evidence="1">
    <location>
        <begin position="349"/>
        <end position="361"/>
    </location>
</feature>
<evidence type="ECO:0000313" key="3">
    <source>
        <dbReference type="Proteomes" id="UP000226192"/>
    </source>
</evidence>